<feature type="compositionally biased region" description="Acidic residues" evidence="1">
    <location>
        <begin position="62"/>
        <end position="75"/>
    </location>
</feature>
<evidence type="ECO:0000256" key="1">
    <source>
        <dbReference type="SAM" id="MobiDB-lite"/>
    </source>
</evidence>
<evidence type="ECO:0000313" key="3">
    <source>
        <dbReference type="Proteomes" id="UP001519654"/>
    </source>
</evidence>
<sequence>MIADNRATSGMAAGAPLRSAEDDREDPERPESAAFLSEDDRSWAEKQQQQPADDYVPVVRPDEEDDDMSGWDDADASWLTAADNR</sequence>
<reference evidence="2 3" key="1">
    <citation type="submission" date="2021-06" db="EMBL/GenBank/DDBJ databases">
        <title>Actinoplanes lichenicola sp. nov., and Actinoplanes ovalisporus sp. nov., isolated from lichen in Thailand.</title>
        <authorList>
            <person name="Saeng-In P."/>
            <person name="Kanchanasin P."/>
            <person name="Yuki M."/>
            <person name="Kudo T."/>
            <person name="Ohkuma M."/>
            <person name="Phongsopitanun W."/>
            <person name="Tanasupawat S."/>
        </authorList>
    </citation>
    <scope>NUCLEOTIDE SEQUENCE [LARGE SCALE GENOMIC DNA]</scope>
    <source>
        <strain evidence="2 3">NBRC 110975</strain>
    </source>
</reference>
<organism evidence="2 3">
    <name type="scientific">Paractinoplanes bogorensis</name>
    <dbReference type="NCBI Taxonomy" id="1610840"/>
    <lineage>
        <taxon>Bacteria</taxon>
        <taxon>Bacillati</taxon>
        <taxon>Actinomycetota</taxon>
        <taxon>Actinomycetes</taxon>
        <taxon>Micromonosporales</taxon>
        <taxon>Micromonosporaceae</taxon>
        <taxon>Paractinoplanes</taxon>
    </lineage>
</organism>
<accession>A0ABS5YXM7</accession>
<dbReference type="RefSeq" id="WP_215792458.1">
    <property type="nucleotide sequence ID" value="NZ_JAHKKG010000011.1"/>
</dbReference>
<dbReference type="EMBL" id="JAHKKG010000011">
    <property type="protein sequence ID" value="MBU2668186.1"/>
    <property type="molecule type" value="Genomic_DNA"/>
</dbReference>
<protein>
    <submittedName>
        <fullName evidence="2">Uncharacterized protein</fullName>
    </submittedName>
</protein>
<comment type="caution">
    <text evidence="2">The sequence shown here is derived from an EMBL/GenBank/DDBJ whole genome shotgun (WGS) entry which is preliminary data.</text>
</comment>
<evidence type="ECO:0000313" key="2">
    <source>
        <dbReference type="EMBL" id="MBU2668186.1"/>
    </source>
</evidence>
<name>A0ABS5YXM7_9ACTN</name>
<gene>
    <name evidence="2" type="ORF">KOI35_32210</name>
</gene>
<dbReference type="Proteomes" id="UP001519654">
    <property type="component" value="Unassembled WGS sequence"/>
</dbReference>
<feature type="region of interest" description="Disordered" evidence="1">
    <location>
        <begin position="1"/>
        <end position="85"/>
    </location>
</feature>
<keyword evidence="3" id="KW-1185">Reference proteome</keyword>
<proteinExistence type="predicted"/>